<dbReference type="AlphaFoldDB" id="A0A1A9GL44"/>
<dbReference type="PATRIC" id="fig|1300347.3.peg.2584"/>
<dbReference type="InterPro" id="IPR007621">
    <property type="entry name" value="TPM_dom"/>
</dbReference>
<evidence type="ECO:0000259" key="2">
    <source>
        <dbReference type="Pfam" id="PF04536"/>
    </source>
</evidence>
<dbReference type="EMBL" id="CP015079">
    <property type="protein sequence ID" value="ANH39008.1"/>
    <property type="molecule type" value="Genomic_DNA"/>
</dbReference>
<keyword evidence="4" id="KW-1185">Reference proteome</keyword>
<dbReference type="Proteomes" id="UP000077868">
    <property type="component" value="Chromosome"/>
</dbReference>
<dbReference type="RefSeq" id="WP_068110320.1">
    <property type="nucleotide sequence ID" value="NZ_CP015079.1"/>
</dbReference>
<evidence type="ECO:0000256" key="1">
    <source>
        <dbReference type="SAM" id="MobiDB-lite"/>
    </source>
</evidence>
<gene>
    <name evidence="3" type="ORF">I601_2592</name>
</gene>
<dbReference type="Pfam" id="PF04536">
    <property type="entry name" value="TPM_phosphatase"/>
    <property type="match status" value="1"/>
</dbReference>
<dbReference type="OrthoDB" id="9810918at2"/>
<protein>
    <recommendedName>
        <fullName evidence="2">TPM domain-containing protein</fullName>
    </recommendedName>
</protein>
<name>A0A1A9GL44_9ACTN</name>
<proteinExistence type="predicted"/>
<feature type="compositionally biased region" description="Basic and acidic residues" evidence="1">
    <location>
        <begin position="725"/>
        <end position="734"/>
    </location>
</feature>
<sequence length="806" mass="82461">MDVTRGPDAVVGRSGSLVLLAGALAAAGLALLGPAATATAVGPEGPTTCRGVVDDGADVLDDPVVEQAAARLARARDGAVVRVITVDTVPGRDLDRYAEQRKRACDSWGFGRSDAATLVVVAVSVDDRLIGSYFDGLGTRALDRAQGRTRTELMGPRMRTGDFTGGVVAGLDGYRTVLVKDGRGGGGTGRGTGSGSGNGVPPEEPSGAADPGSTASPGVVLAVLAVPALGGAGYGGLVLHRRRRTRAEARAAALAAGGRAGDAFLGTEEDLELLRARVDALPGVDDPAFVSVREAWAAVSATYAAATNRQLELNSTHRPEAIARLDADAAREAVTRLDELTAQLESVHTEFEVVSAAVDDLEDRRDAVPGLVEQARTEVLRARSVALTRRAEGFRVDAVIELLDGVGPALLAAEDRLRAHRWGQAHDQADAALLTATGAGAALDGLPERHRALGTRHDTLSQEAAVLGARLPEARDQLARLTEGYAAECVDGLGDGLDAADRALATVGTDLARMRGQASMDEQRFDEADRTGDRVAALLVTATTAVAEPDRRRASLAELRSTLPHRLDAATHALDALRGLVRARADALAHLVPSPDLDAHDRARASVADRLDERRPRLVGAAADLGLLVDAVTLDRRLADTVVATYDAAVQALTHADSAVDDARVETGRSHAGGRSRETCREAERRLGLAHAASGVGIAVLEERLEHAREAEALARRAVDEARDAVRQHEDAQRRAAAAAAAAASRSRHSGGSGFGGFGGSGSGGSGFGGGGSGGFGGGRGGGFGGGGSGGFGGGRGGGGGGSGGF</sequence>
<feature type="region of interest" description="Disordered" evidence="1">
    <location>
        <begin position="181"/>
        <end position="214"/>
    </location>
</feature>
<feature type="region of interest" description="Disordered" evidence="1">
    <location>
        <begin position="725"/>
        <end position="758"/>
    </location>
</feature>
<organism evidence="3 4">
    <name type="scientific">Nocardioides dokdonensis FR1436</name>
    <dbReference type="NCBI Taxonomy" id="1300347"/>
    <lineage>
        <taxon>Bacteria</taxon>
        <taxon>Bacillati</taxon>
        <taxon>Actinomycetota</taxon>
        <taxon>Actinomycetes</taxon>
        <taxon>Propionibacteriales</taxon>
        <taxon>Nocardioidaceae</taxon>
        <taxon>Nocardioides</taxon>
    </lineage>
</organism>
<accession>A0A1A9GL44</accession>
<evidence type="ECO:0000313" key="4">
    <source>
        <dbReference type="Proteomes" id="UP000077868"/>
    </source>
</evidence>
<dbReference type="KEGG" id="ndk:I601_2592"/>
<feature type="domain" description="TPM" evidence="2">
    <location>
        <begin position="53"/>
        <end position="175"/>
    </location>
</feature>
<dbReference type="Gene3D" id="3.10.310.50">
    <property type="match status" value="1"/>
</dbReference>
<feature type="compositionally biased region" description="Gly residues" evidence="1">
    <location>
        <begin position="184"/>
        <end position="198"/>
    </location>
</feature>
<dbReference type="STRING" id="1300347.I601_2592"/>
<reference evidence="3 4" key="1">
    <citation type="submission" date="2016-03" db="EMBL/GenBank/DDBJ databases">
        <title>Complete genome sequence of a soil Actinobacterium, Nocardioides dokdonensis FR1436.</title>
        <authorList>
            <person name="Kwon S.-K."/>
            <person name="Kim K."/>
            <person name="Kim J.F."/>
        </authorList>
    </citation>
    <scope>NUCLEOTIDE SEQUENCE [LARGE SCALE GENOMIC DNA]</scope>
    <source>
        <strain evidence="3 4">FR1436</strain>
    </source>
</reference>
<feature type="compositionally biased region" description="Low complexity" evidence="1">
    <location>
        <begin position="735"/>
        <end position="745"/>
    </location>
</feature>
<evidence type="ECO:0000313" key="3">
    <source>
        <dbReference type="EMBL" id="ANH39008.1"/>
    </source>
</evidence>